<dbReference type="AlphaFoldDB" id="A0A0M8QL26"/>
<organism evidence="1 2">
    <name type="scientific">Streptomyces caelestis</name>
    <dbReference type="NCBI Taxonomy" id="36816"/>
    <lineage>
        <taxon>Bacteria</taxon>
        <taxon>Bacillati</taxon>
        <taxon>Actinomycetota</taxon>
        <taxon>Actinomycetes</taxon>
        <taxon>Kitasatosporales</taxon>
        <taxon>Streptomycetaceae</taxon>
        <taxon>Streptomyces</taxon>
    </lineage>
</organism>
<accession>A0A0M8QL26</accession>
<sequence length="123" mass="13338">MLSLCSRHHEPVGIDVELHSARPARNWRKSRATLLQSSYGHGDALADAIGSLQLLGVPGRLTAVDLYGDALMNEQVAAVALGEIPALRQRCTDDRQLAALDDLARLLEQCASTPGSYLWFQGD</sequence>
<gene>
    <name evidence="1" type="ORF">ADK41_29660</name>
</gene>
<evidence type="ECO:0000313" key="1">
    <source>
        <dbReference type="EMBL" id="KOT32642.1"/>
    </source>
</evidence>
<comment type="caution">
    <text evidence="1">The sequence shown here is derived from an EMBL/GenBank/DDBJ whole genome shotgun (WGS) entry which is preliminary data.</text>
</comment>
<reference evidence="1 2" key="1">
    <citation type="submission" date="2015-07" db="EMBL/GenBank/DDBJ databases">
        <authorList>
            <person name="Noorani M."/>
        </authorList>
    </citation>
    <scope>NUCLEOTIDE SEQUENCE [LARGE SCALE GENOMIC DNA]</scope>
    <source>
        <strain evidence="1 2">NRRL B-24567</strain>
    </source>
</reference>
<keyword evidence="2" id="KW-1185">Reference proteome</keyword>
<dbReference type="PATRIC" id="fig|36816.3.peg.6422"/>
<dbReference type="Proteomes" id="UP000037773">
    <property type="component" value="Unassembled WGS sequence"/>
</dbReference>
<evidence type="ECO:0000313" key="2">
    <source>
        <dbReference type="Proteomes" id="UP000037773"/>
    </source>
</evidence>
<dbReference type="EMBL" id="LGCN01000228">
    <property type="protein sequence ID" value="KOT32642.1"/>
    <property type="molecule type" value="Genomic_DNA"/>
</dbReference>
<protein>
    <submittedName>
        <fullName evidence="1">Uncharacterized protein</fullName>
    </submittedName>
</protein>
<name>A0A0M8QL26_9ACTN</name>
<proteinExistence type="predicted"/>